<accession>A0A1Q5UIL2</accession>
<dbReference type="SUPFAM" id="SSF53187">
    <property type="entry name" value="Zn-dependent exopeptidases"/>
    <property type="match status" value="1"/>
</dbReference>
<dbReference type="Pfam" id="PF07687">
    <property type="entry name" value="M20_dimer"/>
    <property type="match status" value="1"/>
</dbReference>
<dbReference type="OrthoDB" id="6119954at2759"/>
<dbReference type="PANTHER" id="PTHR30575:SF8">
    <property type="entry name" value="PEPTIDASE M20 DOMAIN-CONTAINING PROTEIN 2"/>
    <property type="match status" value="1"/>
</dbReference>
<comment type="caution">
    <text evidence="4">The sequence shown here is derived from an EMBL/GenBank/DDBJ whole genome shotgun (WGS) entry which is preliminary data.</text>
</comment>
<dbReference type="PANTHER" id="PTHR30575">
    <property type="entry name" value="PEPTIDASE M20"/>
    <property type="match status" value="1"/>
</dbReference>
<dbReference type="Gene3D" id="3.30.70.360">
    <property type="match status" value="1"/>
</dbReference>
<dbReference type="FunFam" id="3.30.70.360:FF:000004">
    <property type="entry name" value="Peptidase M20 domain-containing protein 2"/>
    <property type="match status" value="1"/>
</dbReference>
<dbReference type="PIRSF" id="PIRSF037226">
    <property type="entry name" value="Amidohydrolase_ACY1L2_prd"/>
    <property type="match status" value="1"/>
</dbReference>
<dbReference type="Pfam" id="PF01546">
    <property type="entry name" value="Peptidase_M20"/>
    <property type="match status" value="1"/>
</dbReference>
<evidence type="ECO:0000259" key="3">
    <source>
        <dbReference type="Pfam" id="PF07687"/>
    </source>
</evidence>
<dbReference type="InterPro" id="IPR052030">
    <property type="entry name" value="Peptidase_M20/M20A_hydrolases"/>
</dbReference>
<dbReference type="CDD" id="cd05672">
    <property type="entry name" value="M20_ACY1L2-like"/>
    <property type="match status" value="1"/>
</dbReference>
<dbReference type="GO" id="GO:0016805">
    <property type="term" value="F:dipeptidase activity"/>
    <property type="evidence" value="ECO:0007669"/>
    <property type="project" value="InterPro"/>
</dbReference>
<protein>
    <recommendedName>
        <fullName evidence="2">Peptidase M20 domain-containing protein 2</fullName>
    </recommendedName>
</protein>
<gene>
    <name evidence="4" type="ORF">PENSUB_2040</name>
</gene>
<feature type="domain" description="Peptidase M20 dimerisation" evidence="3">
    <location>
        <begin position="192"/>
        <end position="282"/>
    </location>
</feature>
<dbReference type="STRING" id="1316194.A0A1Q5UIL2"/>
<reference evidence="4 5" key="1">
    <citation type="submission" date="2016-10" db="EMBL/GenBank/DDBJ databases">
        <title>Genome sequence of the ascomycete fungus Penicillium subrubescens.</title>
        <authorList>
            <person name="De Vries R.P."/>
            <person name="Peng M."/>
            <person name="Dilokpimol A."/>
            <person name="Hilden K."/>
            <person name="Makela M.R."/>
            <person name="Grigoriev I."/>
            <person name="Riley R."/>
            <person name="Granchi Z."/>
        </authorList>
    </citation>
    <scope>NUCLEOTIDE SEQUENCE [LARGE SCALE GENOMIC DNA]</scope>
    <source>
        <strain evidence="4 5">CBS 132785</strain>
    </source>
</reference>
<comment type="similarity">
    <text evidence="1 2">Belongs to the peptidase M20A family.</text>
</comment>
<dbReference type="InterPro" id="IPR011650">
    <property type="entry name" value="Peptidase_M20_dimer"/>
</dbReference>
<dbReference type="Proteomes" id="UP000186955">
    <property type="component" value="Unassembled WGS sequence"/>
</dbReference>
<dbReference type="NCBIfam" id="TIGR01891">
    <property type="entry name" value="amidohydrolases"/>
    <property type="match status" value="1"/>
</dbReference>
<sequence>MGNISQSPLSPQEVQVEVDAAIEAVEKHLQVLNRTIWLNPELGQKEVLAHDSICLFFESLGYDVKRHAYGIETAFEVLGGSGGRLINYNAEYDCLPGIGHACGHNLIATSSIAAFHALSTVLKKFNIPGRTQLLGTPDEEGKGGKIMLLDGGAYKGVDVSLMAHPSPLYAEHKAAGIEGVAGCRMIARQYIEVGFRGKNTHAGGTPWMGINALDAAVAAYNNISLLRQQILPDERIHAVFLDGEKTINVIPAQARVALQARSLNLNGLQTLVERVINCAKAAATATGCEVDIQKEPYYADVMVNETLCERYQENIAAYGKGVLKIRDQVASGSSDVGNVGYVVPALHALFGIPCAKGVSPHSANFADAAGTDAAYESAIITGKTLALVGFDVATKDEVFQAVYSNWQKEMART</sequence>
<dbReference type="Gene3D" id="3.40.630.10">
    <property type="entry name" value="Zn peptidases"/>
    <property type="match status" value="1"/>
</dbReference>
<dbReference type="InterPro" id="IPR017439">
    <property type="entry name" value="Amidohydrolase"/>
</dbReference>
<dbReference type="InterPro" id="IPR002933">
    <property type="entry name" value="Peptidase_M20"/>
</dbReference>
<dbReference type="InterPro" id="IPR017144">
    <property type="entry name" value="Xaa-Arg_dipeptidase"/>
</dbReference>
<dbReference type="AlphaFoldDB" id="A0A1Q5UIL2"/>
<dbReference type="EMBL" id="MNBE01000228">
    <property type="protein sequence ID" value="OKP12304.1"/>
    <property type="molecule type" value="Genomic_DNA"/>
</dbReference>
<evidence type="ECO:0000256" key="2">
    <source>
        <dbReference type="PIRNR" id="PIRNR037226"/>
    </source>
</evidence>
<evidence type="ECO:0000313" key="4">
    <source>
        <dbReference type="EMBL" id="OKP12304.1"/>
    </source>
</evidence>
<name>A0A1Q5UIL2_9EURO</name>
<organism evidence="4 5">
    <name type="scientific">Penicillium subrubescens</name>
    <dbReference type="NCBI Taxonomy" id="1316194"/>
    <lineage>
        <taxon>Eukaryota</taxon>
        <taxon>Fungi</taxon>
        <taxon>Dikarya</taxon>
        <taxon>Ascomycota</taxon>
        <taxon>Pezizomycotina</taxon>
        <taxon>Eurotiomycetes</taxon>
        <taxon>Eurotiomycetidae</taxon>
        <taxon>Eurotiales</taxon>
        <taxon>Aspergillaceae</taxon>
        <taxon>Penicillium</taxon>
    </lineage>
</organism>
<proteinExistence type="inferred from homology"/>
<dbReference type="InterPro" id="IPR036264">
    <property type="entry name" value="Bact_exopeptidase_dim_dom"/>
</dbReference>
<keyword evidence="5" id="KW-1185">Reference proteome</keyword>
<evidence type="ECO:0000256" key="1">
    <source>
        <dbReference type="ARBA" id="ARBA00006247"/>
    </source>
</evidence>
<evidence type="ECO:0000313" key="5">
    <source>
        <dbReference type="Proteomes" id="UP000186955"/>
    </source>
</evidence>
<dbReference type="SUPFAM" id="SSF55031">
    <property type="entry name" value="Bacterial exopeptidase dimerisation domain"/>
    <property type="match status" value="1"/>
</dbReference>